<proteinExistence type="predicted"/>
<evidence type="ECO:0000313" key="2">
    <source>
        <dbReference type="Proteomes" id="UP000054538"/>
    </source>
</evidence>
<accession>A0A0D0CUH8</accession>
<feature type="non-terminal residue" evidence="1">
    <location>
        <position position="1"/>
    </location>
</feature>
<keyword evidence="2" id="KW-1185">Reference proteome</keyword>
<name>A0A0D0CUH8_9AGAM</name>
<protein>
    <submittedName>
        <fullName evidence="1">Uncharacterized protein</fullName>
    </submittedName>
</protein>
<dbReference type="Proteomes" id="UP000054538">
    <property type="component" value="Unassembled WGS sequence"/>
</dbReference>
<dbReference type="HOGENOM" id="CLU_2151775_0_0_1"/>
<organism evidence="1 2">
    <name type="scientific">Paxillus rubicundulus Ve08.2h10</name>
    <dbReference type="NCBI Taxonomy" id="930991"/>
    <lineage>
        <taxon>Eukaryota</taxon>
        <taxon>Fungi</taxon>
        <taxon>Dikarya</taxon>
        <taxon>Basidiomycota</taxon>
        <taxon>Agaricomycotina</taxon>
        <taxon>Agaricomycetes</taxon>
        <taxon>Agaricomycetidae</taxon>
        <taxon>Boletales</taxon>
        <taxon>Paxilineae</taxon>
        <taxon>Paxillaceae</taxon>
        <taxon>Paxillus</taxon>
    </lineage>
</organism>
<reference evidence="1 2" key="1">
    <citation type="submission" date="2014-04" db="EMBL/GenBank/DDBJ databases">
        <authorList>
            <consortium name="DOE Joint Genome Institute"/>
            <person name="Kuo A."/>
            <person name="Kohler A."/>
            <person name="Jargeat P."/>
            <person name="Nagy L.G."/>
            <person name="Floudas D."/>
            <person name="Copeland A."/>
            <person name="Barry K.W."/>
            <person name="Cichocki N."/>
            <person name="Veneault-Fourrey C."/>
            <person name="LaButti K."/>
            <person name="Lindquist E.A."/>
            <person name="Lipzen A."/>
            <person name="Lundell T."/>
            <person name="Morin E."/>
            <person name="Murat C."/>
            <person name="Sun H."/>
            <person name="Tunlid A."/>
            <person name="Henrissat B."/>
            <person name="Grigoriev I.V."/>
            <person name="Hibbett D.S."/>
            <person name="Martin F."/>
            <person name="Nordberg H.P."/>
            <person name="Cantor M.N."/>
            <person name="Hua S.X."/>
        </authorList>
    </citation>
    <scope>NUCLEOTIDE SEQUENCE [LARGE SCALE GENOMIC DNA]</scope>
    <source>
        <strain evidence="1 2">Ve08.2h10</strain>
    </source>
</reference>
<dbReference type="InParanoid" id="A0A0D0CUH8"/>
<evidence type="ECO:0000313" key="1">
    <source>
        <dbReference type="EMBL" id="KIK74766.1"/>
    </source>
</evidence>
<dbReference type="AlphaFoldDB" id="A0A0D0CUH8"/>
<gene>
    <name evidence="1" type="ORF">PAXRUDRAFT_174666</name>
</gene>
<sequence length="112" mass="12955">KHANPDTVLHIMKSSTAQNLCAAAYKAENGKGCLMTSGKYEAYWNALTAEDKQCWIDKEVLLKNTRWFFIPYILFDSHHLSDQRERKDQQQERRCKGGGIWLRQALALDLLL</sequence>
<dbReference type="EMBL" id="KN828578">
    <property type="protein sequence ID" value="KIK74766.1"/>
    <property type="molecule type" value="Genomic_DNA"/>
</dbReference>
<reference evidence="2" key="2">
    <citation type="submission" date="2015-01" db="EMBL/GenBank/DDBJ databases">
        <title>Evolutionary Origins and Diversification of the Mycorrhizal Mutualists.</title>
        <authorList>
            <consortium name="DOE Joint Genome Institute"/>
            <consortium name="Mycorrhizal Genomics Consortium"/>
            <person name="Kohler A."/>
            <person name="Kuo A."/>
            <person name="Nagy L.G."/>
            <person name="Floudas D."/>
            <person name="Copeland A."/>
            <person name="Barry K.W."/>
            <person name="Cichocki N."/>
            <person name="Veneault-Fourrey C."/>
            <person name="LaButti K."/>
            <person name="Lindquist E.A."/>
            <person name="Lipzen A."/>
            <person name="Lundell T."/>
            <person name="Morin E."/>
            <person name="Murat C."/>
            <person name="Riley R."/>
            <person name="Ohm R."/>
            <person name="Sun H."/>
            <person name="Tunlid A."/>
            <person name="Henrissat B."/>
            <person name="Grigoriev I.V."/>
            <person name="Hibbett D.S."/>
            <person name="Martin F."/>
        </authorList>
    </citation>
    <scope>NUCLEOTIDE SEQUENCE [LARGE SCALE GENOMIC DNA]</scope>
    <source>
        <strain evidence="2">Ve08.2h10</strain>
    </source>
</reference>